<evidence type="ECO:0000256" key="4">
    <source>
        <dbReference type="ARBA" id="ARBA00022679"/>
    </source>
</evidence>
<protein>
    <recommendedName>
        <fullName evidence="6">Ribosomal RNA small subunit methyltransferase I</fullName>
        <ecNumber evidence="6">2.1.1.198</ecNumber>
    </recommendedName>
    <alternativeName>
        <fullName evidence="6">16S rRNA 2'-O-ribose C1402 methyltransferase</fullName>
    </alternativeName>
    <alternativeName>
        <fullName evidence="6">rRNA (cytidine-2'-O-)-methyltransferase RsmI</fullName>
    </alternativeName>
</protein>
<keyword evidence="5 6" id="KW-0949">S-adenosyl-L-methionine</keyword>
<keyword evidence="4 6" id="KW-0808">Transferase</keyword>
<dbReference type="CDD" id="cd11648">
    <property type="entry name" value="RsmI"/>
    <property type="match status" value="1"/>
</dbReference>
<evidence type="ECO:0000313" key="9">
    <source>
        <dbReference type="Proteomes" id="UP000034893"/>
    </source>
</evidence>
<evidence type="ECO:0000256" key="3">
    <source>
        <dbReference type="ARBA" id="ARBA00022603"/>
    </source>
</evidence>
<evidence type="ECO:0000313" key="8">
    <source>
        <dbReference type="EMBL" id="KKQ89563.1"/>
    </source>
</evidence>
<dbReference type="InterPro" id="IPR014777">
    <property type="entry name" value="4pyrrole_Mease_sub1"/>
</dbReference>
<dbReference type="Proteomes" id="UP000034893">
    <property type="component" value="Unassembled WGS sequence"/>
</dbReference>
<dbReference type="Pfam" id="PF00590">
    <property type="entry name" value="TP_methylase"/>
    <property type="match status" value="1"/>
</dbReference>
<dbReference type="PANTHER" id="PTHR46111">
    <property type="entry name" value="RIBOSOMAL RNA SMALL SUBUNIT METHYLTRANSFERASE I"/>
    <property type="match status" value="1"/>
</dbReference>
<gene>
    <name evidence="6" type="primary">rsmI</name>
    <name evidence="8" type="ORF">UT12_C0011G0019</name>
</gene>
<dbReference type="AlphaFoldDB" id="A0A0G0LC34"/>
<dbReference type="FunFam" id="3.30.950.10:FF:000002">
    <property type="entry name" value="Ribosomal RNA small subunit methyltransferase I"/>
    <property type="match status" value="1"/>
</dbReference>
<dbReference type="InterPro" id="IPR014776">
    <property type="entry name" value="4pyrrole_Mease_sub2"/>
</dbReference>
<sequence length="223" mass="25118">MGTLYIVSTPIGNLKDITLRAIEVLKDVDYILCEDTRITARLLNQYGFKTPMVSFNDFNENLKTPNVIRDLTMGKNIALVSDAGAPLIADPGYKLVREAIAAGIKIESISGPSAVISALTVSSKPPDRFLFLGYLPKKESKRKEILNRIALIIKNFKMTVVFYESPHRLLKTLRNLLEVFGDIDIVVCRELTKLHEEVRRERINSSIEHFSKVSPRGEFTIVL</sequence>
<dbReference type="InterPro" id="IPR000878">
    <property type="entry name" value="4pyrrol_Mease"/>
</dbReference>
<dbReference type="FunFam" id="3.40.1010.10:FF:000007">
    <property type="entry name" value="Ribosomal RNA small subunit methyltransferase I"/>
    <property type="match status" value="1"/>
</dbReference>
<keyword evidence="3 6" id="KW-0489">Methyltransferase</keyword>
<dbReference type="PATRIC" id="fig|1618414.3.peg.358"/>
<dbReference type="EMBL" id="LBVP01000011">
    <property type="protein sequence ID" value="KKQ89563.1"/>
    <property type="molecule type" value="Genomic_DNA"/>
</dbReference>
<comment type="caution">
    <text evidence="8">The sequence shown here is derived from an EMBL/GenBank/DDBJ whole genome shotgun (WGS) entry which is preliminary data.</text>
</comment>
<evidence type="ECO:0000259" key="7">
    <source>
        <dbReference type="Pfam" id="PF00590"/>
    </source>
</evidence>
<comment type="function">
    <text evidence="6">Catalyzes the 2'-O-methylation of the ribose of cytidine 1402 (C1402) in 16S rRNA.</text>
</comment>
<dbReference type="Gene3D" id="3.30.950.10">
    <property type="entry name" value="Methyltransferase, Cobalt-precorrin-4 Transmethylase, Domain 2"/>
    <property type="match status" value="1"/>
</dbReference>
<evidence type="ECO:0000256" key="5">
    <source>
        <dbReference type="ARBA" id="ARBA00022691"/>
    </source>
</evidence>
<dbReference type="PANTHER" id="PTHR46111:SF1">
    <property type="entry name" value="RIBOSOMAL RNA SMALL SUBUNIT METHYLTRANSFERASE I"/>
    <property type="match status" value="1"/>
</dbReference>
<feature type="domain" description="Tetrapyrrole methylase" evidence="7">
    <location>
        <begin position="3"/>
        <end position="203"/>
    </location>
</feature>
<dbReference type="GO" id="GO:0005737">
    <property type="term" value="C:cytoplasm"/>
    <property type="evidence" value="ECO:0007669"/>
    <property type="project" value="UniProtKB-SubCell"/>
</dbReference>
<keyword evidence="2 6" id="KW-0698">rRNA processing</keyword>
<proteinExistence type="inferred from homology"/>
<name>A0A0G0LC34_9BACT</name>
<comment type="catalytic activity">
    <reaction evidence="6">
        <text>cytidine(1402) in 16S rRNA + S-adenosyl-L-methionine = 2'-O-methylcytidine(1402) in 16S rRNA + S-adenosyl-L-homocysteine + H(+)</text>
        <dbReference type="Rhea" id="RHEA:42924"/>
        <dbReference type="Rhea" id="RHEA-COMP:10285"/>
        <dbReference type="Rhea" id="RHEA-COMP:10286"/>
        <dbReference type="ChEBI" id="CHEBI:15378"/>
        <dbReference type="ChEBI" id="CHEBI:57856"/>
        <dbReference type="ChEBI" id="CHEBI:59789"/>
        <dbReference type="ChEBI" id="CHEBI:74495"/>
        <dbReference type="ChEBI" id="CHEBI:82748"/>
        <dbReference type="EC" id="2.1.1.198"/>
    </reaction>
</comment>
<dbReference type="InterPro" id="IPR035996">
    <property type="entry name" value="4pyrrol_Methylase_sf"/>
</dbReference>
<dbReference type="GO" id="GO:0070677">
    <property type="term" value="F:rRNA (cytosine-2'-O-)-methyltransferase activity"/>
    <property type="evidence" value="ECO:0007669"/>
    <property type="project" value="UniProtKB-UniRule"/>
</dbReference>
<comment type="similarity">
    <text evidence="6">Belongs to the methyltransferase superfamily. RsmI family.</text>
</comment>
<comment type="subcellular location">
    <subcellularLocation>
        <location evidence="6">Cytoplasm</location>
    </subcellularLocation>
</comment>
<accession>A0A0G0LC34</accession>
<dbReference type="EC" id="2.1.1.198" evidence="6"/>
<dbReference type="HAMAP" id="MF_01877">
    <property type="entry name" value="16SrRNA_methyltr_I"/>
    <property type="match status" value="1"/>
</dbReference>
<dbReference type="Gene3D" id="3.40.1010.10">
    <property type="entry name" value="Cobalt-precorrin-4 Transmethylase, Domain 1"/>
    <property type="match status" value="1"/>
</dbReference>
<dbReference type="SUPFAM" id="SSF53790">
    <property type="entry name" value="Tetrapyrrole methylase"/>
    <property type="match status" value="1"/>
</dbReference>
<evidence type="ECO:0000256" key="2">
    <source>
        <dbReference type="ARBA" id="ARBA00022552"/>
    </source>
</evidence>
<dbReference type="PIRSF" id="PIRSF005917">
    <property type="entry name" value="MTase_YraL"/>
    <property type="match status" value="1"/>
</dbReference>
<evidence type="ECO:0000256" key="6">
    <source>
        <dbReference type="HAMAP-Rule" id="MF_01877"/>
    </source>
</evidence>
<organism evidence="8 9">
    <name type="scientific">Candidatus Curtissbacteria bacterium GW2011_GWC2_38_9</name>
    <dbReference type="NCBI Taxonomy" id="1618414"/>
    <lineage>
        <taxon>Bacteria</taxon>
        <taxon>Candidatus Curtissiibacteriota</taxon>
    </lineage>
</organism>
<keyword evidence="1 6" id="KW-0963">Cytoplasm</keyword>
<reference evidence="8 9" key="1">
    <citation type="journal article" date="2015" name="Nature">
        <title>rRNA introns, odd ribosomes, and small enigmatic genomes across a large radiation of phyla.</title>
        <authorList>
            <person name="Brown C.T."/>
            <person name="Hug L.A."/>
            <person name="Thomas B.C."/>
            <person name="Sharon I."/>
            <person name="Castelle C.J."/>
            <person name="Singh A."/>
            <person name="Wilkins M.J."/>
            <person name="Williams K.H."/>
            <person name="Banfield J.F."/>
        </authorList>
    </citation>
    <scope>NUCLEOTIDE SEQUENCE [LARGE SCALE GENOMIC DNA]</scope>
</reference>
<dbReference type="NCBIfam" id="TIGR00096">
    <property type="entry name" value="16S rRNA (cytidine(1402)-2'-O)-methyltransferase"/>
    <property type="match status" value="1"/>
</dbReference>
<dbReference type="InterPro" id="IPR008189">
    <property type="entry name" value="rRNA_ssu_MeTfrase_I"/>
</dbReference>
<evidence type="ECO:0000256" key="1">
    <source>
        <dbReference type="ARBA" id="ARBA00022490"/>
    </source>
</evidence>